<accession>A0ABQ6Q444</accession>
<dbReference type="SUPFAM" id="SSF109854">
    <property type="entry name" value="DinB/YfiT-like putative metalloenzymes"/>
    <property type="match status" value="1"/>
</dbReference>
<dbReference type="EMBL" id="BTPE01000012">
    <property type="protein sequence ID" value="GMQ34946.1"/>
    <property type="molecule type" value="Genomic_DNA"/>
</dbReference>
<dbReference type="InterPro" id="IPR034660">
    <property type="entry name" value="DinB/YfiT-like"/>
</dbReference>
<evidence type="ECO:0008006" key="6">
    <source>
        <dbReference type="Google" id="ProtNLM"/>
    </source>
</evidence>
<dbReference type="Gene3D" id="1.20.120.450">
    <property type="entry name" value="dinb family like domain"/>
    <property type="match status" value="1"/>
</dbReference>
<evidence type="ECO:0000313" key="4">
    <source>
        <dbReference type="EMBL" id="GMQ34946.1"/>
    </source>
</evidence>
<evidence type="ECO:0000256" key="1">
    <source>
        <dbReference type="ARBA" id="ARBA00008635"/>
    </source>
</evidence>
<comment type="similarity">
    <text evidence="1">Belongs to the DinB family.</text>
</comment>
<protein>
    <recommendedName>
        <fullName evidence="6">Damage-inducible protein DinB</fullName>
    </recommendedName>
</protein>
<organism evidence="4 5">
    <name type="scientific">Algoriphagus taiwanensis</name>
    <dbReference type="NCBI Taxonomy" id="1445656"/>
    <lineage>
        <taxon>Bacteria</taxon>
        <taxon>Pseudomonadati</taxon>
        <taxon>Bacteroidota</taxon>
        <taxon>Cytophagia</taxon>
        <taxon>Cytophagales</taxon>
        <taxon>Cyclobacteriaceae</taxon>
        <taxon>Algoriphagus</taxon>
    </lineage>
</organism>
<sequence length="178" mass="19046">MVMINKIKVSVAAVLSAVVLTIGSLAQAQTTKEEFLSKWNNSKQFTLDVLAKMPDSGMDYKTDPGAMSFKEQIHHIGTAIVGISQGFLKGAADAPSLDVKTATRAQLADFVTKAYDYGAASVQALSTADEAEKIEVFGNMVSRRQVEALLIDHSTHHRGSAIAYLRASGVEPPAFVGF</sequence>
<keyword evidence="5" id="KW-1185">Reference proteome</keyword>
<evidence type="ECO:0000256" key="2">
    <source>
        <dbReference type="ARBA" id="ARBA00022723"/>
    </source>
</evidence>
<dbReference type="Pfam" id="PF05163">
    <property type="entry name" value="DinB"/>
    <property type="match status" value="1"/>
</dbReference>
<evidence type="ECO:0000256" key="3">
    <source>
        <dbReference type="SAM" id="SignalP"/>
    </source>
</evidence>
<feature type="signal peptide" evidence="3">
    <location>
        <begin position="1"/>
        <end position="28"/>
    </location>
</feature>
<gene>
    <name evidence="4" type="ORF">Ataiwa_32190</name>
</gene>
<keyword evidence="3" id="KW-0732">Signal</keyword>
<reference evidence="4 5" key="1">
    <citation type="submission" date="2023-08" db="EMBL/GenBank/DDBJ databases">
        <title>Draft genome sequence of Algoriphagus taiwanensis.</title>
        <authorList>
            <person name="Takatani N."/>
            <person name="Hosokawa M."/>
            <person name="Sawabe T."/>
        </authorList>
    </citation>
    <scope>NUCLEOTIDE SEQUENCE [LARGE SCALE GENOMIC DNA]</scope>
    <source>
        <strain evidence="4 5">JCM 19755</strain>
    </source>
</reference>
<proteinExistence type="inferred from homology"/>
<keyword evidence="2" id="KW-0479">Metal-binding</keyword>
<dbReference type="InterPro" id="IPR007837">
    <property type="entry name" value="DinB"/>
</dbReference>
<name>A0ABQ6Q444_9BACT</name>
<comment type="caution">
    <text evidence="4">The sequence shown here is derived from an EMBL/GenBank/DDBJ whole genome shotgun (WGS) entry which is preliminary data.</text>
</comment>
<dbReference type="Proteomes" id="UP001307705">
    <property type="component" value="Unassembled WGS sequence"/>
</dbReference>
<evidence type="ECO:0000313" key="5">
    <source>
        <dbReference type="Proteomes" id="UP001307705"/>
    </source>
</evidence>
<feature type="chain" id="PRO_5046537664" description="Damage-inducible protein DinB" evidence="3">
    <location>
        <begin position="29"/>
        <end position="178"/>
    </location>
</feature>